<accession>A0A9X3N111</accession>
<proteinExistence type="predicted"/>
<feature type="region of interest" description="Disordered" evidence="8">
    <location>
        <begin position="486"/>
        <end position="542"/>
    </location>
</feature>
<evidence type="ECO:0000256" key="7">
    <source>
        <dbReference type="ARBA" id="ARBA00023136"/>
    </source>
</evidence>
<comment type="subcellular location">
    <subcellularLocation>
        <location evidence="1">Cell membrane</location>
        <topology evidence="1">Multi-pass membrane protein</topology>
    </subcellularLocation>
</comment>
<feature type="domain" description="Glycosyltransferase RgtA/B/C/D-like" evidence="10">
    <location>
        <begin position="75"/>
        <end position="233"/>
    </location>
</feature>
<keyword evidence="5 9" id="KW-0812">Transmembrane</keyword>
<dbReference type="Pfam" id="PF24878">
    <property type="entry name" value="YkcB_C"/>
    <property type="match status" value="1"/>
</dbReference>
<feature type="transmembrane region" description="Helical" evidence="9">
    <location>
        <begin position="179"/>
        <end position="207"/>
    </location>
</feature>
<name>A0A9X3N111_9ACTN</name>
<dbReference type="GO" id="GO:0016763">
    <property type="term" value="F:pentosyltransferase activity"/>
    <property type="evidence" value="ECO:0007669"/>
    <property type="project" value="TreeGrafter"/>
</dbReference>
<dbReference type="AlphaFoldDB" id="A0A9X3N111"/>
<evidence type="ECO:0000256" key="2">
    <source>
        <dbReference type="ARBA" id="ARBA00022475"/>
    </source>
</evidence>
<dbReference type="GO" id="GO:0005886">
    <property type="term" value="C:plasma membrane"/>
    <property type="evidence" value="ECO:0007669"/>
    <property type="project" value="UniProtKB-SubCell"/>
</dbReference>
<feature type="transmembrane region" description="Helical" evidence="9">
    <location>
        <begin position="219"/>
        <end position="240"/>
    </location>
</feature>
<keyword evidence="3" id="KW-0328">Glycosyltransferase</keyword>
<keyword evidence="2" id="KW-1003">Cell membrane</keyword>
<keyword evidence="4" id="KW-0808">Transferase</keyword>
<feature type="transmembrane region" description="Helical" evidence="9">
    <location>
        <begin position="297"/>
        <end position="318"/>
    </location>
</feature>
<feature type="transmembrane region" description="Helical" evidence="9">
    <location>
        <begin position="150"/>
        <end position="167"/>
    </location>
</feature>
<evidence type="ECO:0000259" key="11">
    <source>
        <dbReference type="Pfam" id="PF24878"/>
    </source>
</evidence>
<gene>
    <name evidence="12" type="ORF">OM076_40795</name>
</gene>
<sequence length="643" mass="64999">MSTLALSRPAVWSRPNWVKVSFVAVLALAAALCLWNLTISGYSNEYYAAAARAGSESWKAWFFGAIDPGSFITVDKPPLSLWLMGLSARVFGFSSFSILLPQALCTIAAVALLFATVRRVAGDAAGLIAALALALTPITIAIGRVNNPDALLVLLLVASAWFTVRALESGRGKHLALAGAVVGLAFMTKMLQGWMVVPALGAAYLWTGKPALLVRVRQLAVAFAVMVAVSAAWPLAVTLWPGSKPYIGGSTDGSPWNLIFGYNGFGRIFGEGGGMGGGGGPTFGGSAGLLRMFNTEVGAQIAWLLPLAGVALVFGLWTTRRAARTDLRHAGLVLFGVWALVHVLVFSTQQGIFHPYYVSALAPAVAALAGIGLVALWGAARESWAGVALLAATTAGTAWLAVDLLSRTTDFAPWLRVAIPVAAAIAVLGTVALRRGAPRAALVAVTVSGAFALFAGPASYAVANLGHGLNGNNVLAGPASMSRGGFGGGPGGGGGGFRGGTPPSGAQGGFGGGAPPSGAQSGTPPTGGSAQAGGPPAGGGFGGRASVSSDMLAYLEKNQGGAKYLLAASGSQTTAPIIIKTGKAVVTIGGFSGQDNSPTVAQLQQMIAKGELKYVLASGNGAIDAWVQAHGTAVSGYTGLYKV</sequence>
<keyword evidence="13" id="KW-1185">Reference proteome</keyword>
<dbReference type="PANTHER" id="PTHR33908">
    <property type="entry name" value="MANNOSYLTRANSFERASE YKCB-RELATED"/>
    <property type="match status" value="1"/>
</dbReference>
<evidence type="ECO:0000256" key="4">
    <source>
        <dbReference type="ARBA" id="ARBA00022679"/>
    </source>
</evidence>
<evidence type="ECO:0000313" key="12">
    <source>
        <dbReference type="EMBL" id="MDA0166671.1"/>
    </source>
</evidence>
<feature type="transmembrane region" description="Helical" evidence="9">
    <location>
        <begin position="440"/>
        <end position="463"/>
    </location>
</feature>
<feature type="transmembrane region" description="Helical" evidence="9">
    <location>
        <begin position="20"/>
        <end position="37"/>
    </location>
</feature>
<organism evidence="12 13">
    <name type="scientific">Solirubrobacter ginsenosidimutans</name>
    <dbReference type="NCBI Taxonomy" id="490573"/>
    <lineage>
        <taxon>Bacteria</taxon>
        <taxon>Bacillati</taxon>
        <taxon>Actinomycetota</taxon>
        <taxon>Thermoleophilia</taxon>
        <taxon>Solirubrobacterales</taxon>
        <taxon>Solirubrobacteraceae</taxon>
        <taxon>Solirubrobacter</taxon>
    </lineage>
</organism>
<feature type="transmembrane region" description="Helical" evidence="9">
    <location>
        <begin position="330"/>
        <end position="350"/>
    </location>
</feature>
<dbReference type="InterPro" id="IPR038731">
    <property type="entry name" value="RgtA/B/C-like"/>
</dbReference>
<feature type="transmembrane region" description="Helical" evidence="9">
    <location>
        <begin position="414"/>
        <end position="433"/>
    </location>
</feature>
<evidence type="ECO:0000313" key="13">
    <source>
        <dbReference type="Proteomes" id="UP001149140"/>
    </source>
</evidence>
<feature type="transmembrane region" description="Helical" evidence="9">
    <location>
        <begin position="356"/>
        <end position="377"/>
    </location>
</feature>
<protein>
    <submittedName>
        <fullName evidence="12">Glycosyltransferase family 39 protein</fullName>
    </submittedName>
</protein>
<evidence type="ECO:0000256" key="5">
    <source>
        <dbReference type="ARBA" id="ARBA00022692"/>
    </source>
</evidence>
<dbReference type="InterPro" id="IPR050297">
    <property type="entry name" value="LipidA_mod_glycosyltrf_83"/>
</dbReference>
<feature type="transmembrane region" description="Helical" evidence="9">
    <location>
        <begin position="384"/>
        <end position="402"/>
    </location>
</feature>
<dbReference type="Proteomes" id="UP001149140">
    <property type="component" value="Unassembled WGS sequence"/>
</dbReference>
<dbReference type="EMBL" id="JAPDOD010000072">
    <property type="protein sequence ID" value="MDA0166671.1"/>
    <property type="molecule type" value="Genomic_DNA"/>
</dbReference>
<evidence type="ECO:0000256" key="8">
    <source>
        <dbReference type="SAM" id="MobiDB-lite"/>
    </source>
</evidence>
<dbReference type="Pfam" id="PF13231">
    <property type="entry name" value="PMT_2"/>
    <property type="match status" value="1"/>
</dbReference>
<dbReference type="PANTHER" id="PTHR33908:SF3">
    <property type="entry name" value="UNDECAPRENYL PHOSPHATE-ALPHA-4-AMINO-4-DEOXY-L-ARABINOSE ARABINOSYL TRANSFERASE"/>
    <property type="match status" value="1"/>
</dbReference>
<keyword evidence="6 9" id="KW-1133">Transmembrane helix</keyword>
<reference evidence="12" key="1">
    <citation type="submission" date="2022-10" db="EMBL/GenBank/DDBJ databases">
        <title>The WGS of Solirubrobacter ginsenosidimutans DSM 21036.</title>
        <authorList>
            <person name="Jiang Z."/>
        </authorList>
    </citation>
    <scope>NUCLEOTIDE SEQUENCE</scope>
    <source>
        <strain evidence="12">DSM 21036</strain>
    </source>
</reference>
<dbReference type="RefSeq" id="WP_270045929.1">
    <property type="nucleotide sequence ID" value="NZ_JAPDOD010000072.1"/>
</dbReference>
<evidence type="ECO:0000256" key="3">
    <source>
        <dbReference type="ARBA" id="ARBA00022676"/>
    </source>
</evidence>
<dbReference type="GO" id="GO:0009103">
    <property type="term" value="P:lipopolysaccharide biosynthetic process"/>
    <property type="evidence" value="ECO:0007669"/>
    <property type="project" value="UniProtKB-ARBA"/>
</dbReference>
<dbReference type="GO" id="GO:0010041">
    <property type="term" value="P:response to iron(III) ion"/>
    <property type="evidence" value="ECO:0007669"/>
    <property type="project" value="TreeGrafter"/>
</dbReference>
<feature type="compositionally biased region" description="Low complexity" evidence="8">
    <location>
        <begin position="516"/>
        <end position="534"/>
    </location>
</feature>
<feature type="compositionally biased region" description="Gly residues" evidence="8">
    <location>
        <begin position="486"/>
        <end position="499"/>
    </location>
</feature>
<feature type="transmembrane region" description="Helical" evidence="9">
    <location>
        <begin position="90"/>
        <end position="114"/>
    </location>
</feature>
<feature type="compositionally biased region" description="Gly residues" evidence="8">
    <location>
        <begin position="506"/>
        <end position="515"/>
    </location>
</feature>
<keyword evidence="7 9" id="KW-0472">Membrane</keyword>
<dbReference type="InterPro" id="IPR056785">
    <property type="entry name" value="YkcA/B-like_C"/>
</dbReference>
<comment type="caution">
    <text evidence="12">The sequence shown here is derived from an EMBL/GenBank/DDBJ whole genome shotgun (WGS) entry which is preliminary data.</text>
</comment>
<feature type="domain" description="Putative mannosyltransferase YkcA/B-like C-terminal" evidence="11">
    <location>
        <begin position="551"/>
        <end position="630"/>
    </location>
</feature>
<feature type="transmembrane region" description="Helical" evidence="9">
    <location>
        <begin position="120"/>
        <end position="143"/>
    </location>
</feature>
<evidence type="ECO:0000256" key="9">
    <source>
        <dbReference type="SAM" id="Phobius"/>
    </source>
</evidence>
<evidence type="ECO:0000256" key="1">
    <source>
        <dbReference type="ARBA" id="ARBA00004651"/>
    </source>
</evidence>
<evidence type="ECO:0000259" key="10">
    <source>
        <dbReference type="Pfam" id="PF13231"/>
    </source>
</evidence>
<evidence type="ECO:0000256" key="6">
    <source>
        <dbReference type="ARBA" id="ARBA00022989"/>
    </source>
</evidence>